<feature type="domain" description="C3H1-type" evidence="7">
    <location>
        <begin position="296"/>
        <end position="324"/>
    </location>
</feature>
<dbReference type="Pfam" id="PF00642">
    <property type="entry name" value="zf-CCCH"/>
    <property type="match status" value="5"/>
</dbReference>
<feature type="zinc finger region" description="C3H1-type" evidence="5">
    <location>
        <begin position="296"/>
        <end position="324"/>
    </location>
</feature>
<dbReference type="GO" id="GO:0003677">
    <property type="term" value="F:DNA binding"/>
    <property type="evidence" value="ECO:0007669"/>
    <property type="project" value="UniProtKB-KW"/>
</dbReference>
<reference evidence="8 9" key="1">
    <citation type="submission" date="2020-08" db="EMBL/GenBank/DDBJ databases">
        <title>Plant Genome Project.</title>
        <authorList>
            <person name="Zhang R.-G."/>
        </authorList>
    </citation>
    <scope>NUCLEOTIDE SEQUENCE [LARGE SCALE GENOMIC DNA]</scope>
    <source>
        <tissue evidence="8">Rhizome</tissue>
    </source>
</reference>
<dbReference type="InterPro" id="IPR000571">
    <property type="entry name" value="Znf_CCCH"/>
</dbReference>
<feature type="domain" description="C3H1-type" evidence="7">
    <location>
        <begin position="47"/>
        <end position="75"/>
    </location>
</feature>
<dbReference type="Gene3D" id="4.10.1000.10">
    <property type="entry name" value="Zinc finger, CCCH-type"/>
    <property type="match status" value="4"/>
</dbReference>
<dbReference type="InterPro" id="IPR050974">
    <property type="entry name" value="Plant_ZF_CCCH"/>
</dbReference>
<feature type="zinc finger region" description="C3H1-type" evidence="5">
    <location>
        <begin position="341"/>
        <end position="369"/>
    </location>
</feature>
<gene>
    <name evidence="8" type="ORF">ZIOFF_069142</name>
</gene>
<name>A0A8J5EU25_ZINOF</name>
<dbReference type="GO" id="GO:0003729">
    <property type="term" value="F:mRNA binding"/>
    <property type="evidence" value="ECO:0007669"/>
    <property type="project" value="TreeGrafter"/>
</dbReference>
<feature type="zinc finger region" description="C3H1-type" evidence="5">
    <location>
        <begin position="47"/>
        <end position="75"/>
    </location>
</feature>
<dbReference type="EMBL" id="JACMSC010000020">
    <property type="protein sequence ID" value="KAG6471696.1"/>
    <property type="molecule type" value="Genomic_DNA"/>
</dbReference>
<feature type="domain" description="C3H1-type" evidence="7">
    <location>
        <begin position="341"/>
        <end position="369"/>
    </location>
</feature>
<protein>
    <recommendedName>
        <fullName evidence="7">C3H1-type domain-containing protein</fullName>
    </recommendedName>
</protein>
<feature type="domain" description="C3H1-type" evidence="7">
    <location>
        <begin position="114"/>
        <end position="137"/>
    </location>
</feature>
<keyword evidence="1 5" id="KW-0479">Metal-binding</keyword>
<dbReference type="InterPro" id="IPR036855">
    <property type="entry name" value="Znf_CCCH_sf"/>
</dbReference>
<keyword evidence="4" id="KW-0238">DNA-binding</keyword>
<feature type="zinc finger region" description="C3H1-type" evidence="5">
    <location>
        <begin position="114"/>
        <end position="137"/>
    </location>
</feature>
<evidence type="ECO:0000256" key="6">
    <source>
        <dbReference type="SAM" id="MobiDB-lite"/>
    </source>
</evidence>
<proteinExistence type="predicted"/>
<dbReference type="GO" id="GO:0008270">
    <property type="term" value="F:zinc ion binding"/>
    <property type="evidence" value="ECO:0007669"/>
    <property type="project" value="UniProtKB-KW"/>
</dbReference>
<keyword evidence="3 5" id="KW-0862">Zinc</keyword>
<dbReference type="PANTHER" id="PTHR12506:SF50">
    <property type="entry name" value="ZINC FINGER CCCH DOMAIN-CONTAINING PROTEIN 26"/>
    <property type="match status" value="1"/>
</dbReference>
<dbReference type="AlphaFoldDB" id="A0A8J5EU25"/>
<evidence type="ECO:0000256" key="4">
    <source>
        <dbReference type="ARBA" id="ARBA00023125"/>
    </source>
</evidence>
<feature type="compositionally biased region" description="Polar residues" evidence="6">
    <location>
        <begin position="400"/>
        <end position="441"/>
    </location>
</feature>
<evidence type="ECO:0000256" key="5">
    <source>
        <dbReference type="PROSITE-ProRule" id="PRU00723"/>
    </source>
</evidence>
<dbReference type="PANTHER" id="PTHR12506">
    <property type="entry name" value="PROTEIN PHOSPHATASE RELATED"/>
    <property type="match status" value="1"/>
</dbReference>
<evidence type="ECO:0000256" key="3">
    <source>
        <dbReference type="ARBA" id="ARBA00022833"/>
    </source>
</evidence>
<organism evidence="8 9">
    <name type="scientific">Zingiber officinale</name>
    <name type="common">Ginger</name>
    <name type="synonym">Amomum zingiber</name>
    <dbReference type="NCBI Taxonomy" id="94328"/>
    <lineage>
        <taxon>Eukaryota</taxon>
        <taxon>Viridiplantae</taxon>
        <taxon>Streptophyta</taxon>
        <taxon>Embryophyta</taxon>
        <taxon>Tracheophyta</taxon>
        <taxon>Spermatophyta</taxon>
        <taxon>Magnoliopsida</taxon>
        <taxon>Liliopsida</taxon>
        <taxon>Zingiberales</taxon>
        <taxon>Zingiberaceae</taxon>
        <taxon>Zingiber</taxon>
    </lineage>
</organism>
<feature type="domain" description="C3H1-type" evidence="7">
    <location>
        <begin position="154"/>
        <end position="182"/>
    </location>
</feature>
<dbReference type="SMART" id="SM00356">
    <property type="entry name" value="ZnF_C3H1"/>
    <property type="match status" value="5"/>
</dbReference>
<feature type="region of interest" description="Disordered" evidence="6">
    <location>
        <begin position="400"/>
        <end position="447"/>
    </location>
</feature>
<comment type="caution">
    <text evidence="8">The sequence shown here is derived from an EMBL/GenBank/DDBJ whole genome shotgun (WGS) entry which is preliminary data.</text>
</comment>
<accession>A0A8J5EU25</accession>
<dbReference type="PROSITE" id="PS50103">
    <property type="entry name" value="ZF_C3H1"/>
    <property type="match status" value="5"/>
</dbReference>
<evidence type="ECO:0000256" key="1">
    <source>
        <dbReference type="ARBA" id="ARBA00022723"/>
    </source>
</evidence>
<feature type="zinc finger region" description="C3H1-type" evidence="5">
    <location>
        <begin position="154"/>
        <end position="182"/>
    </location>
</feature>
<dbReference type="Proteomes" id="UP000734854">
    <property type="component" value="Unassembled WGS sequence"/>
</dbReference>
<evidence type="ECO:0000313" key="8">
    <source>
        <dbReference type="EMBL" id="KAG6471696.1"/>
    </source>
</evidence>
<dbReference type="SUPFAM" id="SSF90229">
    <property type="entry name" value="CCCH zinc finger"/>
    <property type="match status" value="4"/>
</dbReference>
<evidence type="ECO:0000313" key="9">
    <source>
        <dbReference type="Proteomes" id="UP000734854"/>
    </source>
</evidence>
<sequence length="447" mass="49865">MMPDARHNAVFNSSNTSPDNLGEVMWKLKIGDGHEDADGRLSPYPDRPGEPDCLYFLRTGNCGYGSDCRYNHPTRTRQNNYFSDELPQRDGQPDCQFDSIYTRCSNLSFMFQLLLQFFLKTGTCKYGTTCKYHHPRDKHGTKLVHLNALGLPIRKDEKPCAYYMRTGTCNYGITCKFNHPQPATAGSTFPLAGSSAYGYSSSVAPTSASPVITGISPWPLSRVSYMSSQHMQALQAYVPLVLPPTQGTMPGQQGWSTLMGSMNHIHTMDKHAPNVISYSKHQEQSGPGLLLNFPERPDQPECQHYMKTGGCNYGTSCKYHHPKERNQAAITTIGPLGLPLRPGQPVCTFYTTYGRCKFGTACKYDHPIIGYYTYTLPSFSYPDPSIAFPNQKSLQMVWTTENASPKSSKLSDQLTKSETVHRQQNLENHESANASTHTPSNTEEESS</sequence>
<keyword evidence="9" id="KW-1185">Reference proteome</keyword>
<evidence type="ECO:0000259" key="7">
    <source>
        <dbReference type="PROSITE" id="PS50103"/>
    </source>
</evidence>
<keyword evidence="2 5" id="KW-0863">Zinc-finger</keyword>
<evidence type="ECO:0000256" key="2">
    <source>
        <dbReference type="ARBA" id="ARBA00022771"/>
    </source>
</evidence>